<evidence type="ECO:0000256" key="8">
    <source>
        <dbReference type="ARBA" id="ARBA00023136"/>
    </source>
</evidence>
<feature type="region of interest" description="Disordered" evidence="11">
    <location>
        <begin position="151"/>
        <end position="174"/>
    </location>
</feature>
<dbReference type="EMBL" id="BJWK01000011">
    <property type="protein sequence ID" value="GEM10597.1"/>
    <property type="molecule type" value="Genomic_DNA"/>
</dbReference>
<keyword evidence="6 12" id="KW-1133">Transmembrane helix</keyword>
<accession>A0A511KJP0</accession>
<feature type="compositionally biased region" description="Basic and acidic residues" evidence="11">
    <location>
        <begin position="502"/>
        <end position="515"/>
    </location>
</feature>
<protein>
    <recommendedName>
        <fullName evidence="13">Sec20 C-terminal domain-containing protein</fullName>
    </recommendedName>
</protein>
<evidence type="ECO:0000256" key="5">
    <source>
        <dbReference type="ARBA" id="ARBA00022892"/>
    </source>
</evidence>
<feature type="region of interest" description="Disordered" evidence="11">
    <location>
        <begin position="382"/>
        <end position="404"/>
    </location>
</feature>
<evidence type="ECO:0000256" key="10">
    <source>
        <dbReference type="SAM" id="Coils"/>
    </source>
</evidence>
<evidence type="ECO:0000259" key="13">
    <source>
        <dbReference type="Pfam" id="PF03908"/>
    </source>
</evidence>
<feature type="compositionally biased region" description="Low complexity" evidence="11">
    <location>
        <begin position="965"/>
        <end position="983"/>
    </location>
</feature>
<comment type="subcellular location">
    <subcellularLocation>
        <location evidence="1">Endoplasmic reticulum membrane</location>
        <topology evidence="1">Single-pass type IV membrane protein</topology>
    </subcellularLocation>
</comment>
<evidence type="ECO:0000313" key="14">
    <source>
        <dbReference type="EMBL" id="GEM10597.1"/>
    </source>
</evidence>
<feature type="region of interest" description="Disordered" evidence="11">
    <location>
        <begin position="1"/>
        <end position="34"/>
    </location>
</feature>
<dbReference type="Pfam" id="PF03908">
    <property type="entry name" value="Sec20"/>
    <property type="match status" value="1"/>
</dbReference>
<keyword evidence="3 12" id="KW-0812">Transmembrane</keyword>
<feature type="compositionally biased region" description="Acidic residues" evidence="11">
    <location>
        <begin position="1125"/>
        <end position="1137"/>
    </location>
</feature>
<feature type="compositionally biased region" description="Polar residues" evidence="11">
    <location>
        <begin position="932"/>
        <end position="942"/>
    </location>
</feature>
<feature type="compositionally biased region" description="Low complexity" evidence="11">
    <location>
        <begin position="1077"/>
        <end position="1087"/>
    </location>
</feature>
<name>A0A511KJP0_RHOTO</name>
<feature type="region of interest" description="Disordered" evidence="11">
    <location>
        <begin position="416"/>
        <end position="702"/>
    </location>
</feature>
<evidence type="ECO:0000256" key="12">
    <source>
        <dbReference type="SAM" id="Phobius"/>
    </source>
</evidence>
<evidence type="ECO:0000256" key="1">
    <source>
        <dbReference type="ARBA" id="ARBA00004163"/>
    </source>
</evidence>
<keyword evidence="7 10" id="KW-0175">Coiled coil</keyword>
<evidence type="ECO:0000313" key="15">
    <source>
        <dbReference type="Proteomes" id="UP000321518"/>
    </source>
</evidence>
<feature type="compositionally biased region" description="Low complexity" evidence="11">
    <location>
        <begin position="450"/>
        <end position="488"/>
    </location>
</feature>
<feature type="compositionally biased region" description="Basic and acidic residues" evidence="11">
    <location>
        <begin position="576"/>
        <end position="612"/>
    </location>
</feature>
<keyword evidence="5" id="KW-0931">ER-Golgi transport</keyword>
<dbReference type="PANTHER" id="PTHR12825:SF0">
    <property type="entry name" value="VESICLE TRANSPORT PROTEIN SEC20"/>
    <property type="match status" value="1"/>
</dbReference>
<dbReference type="OrthoDB" id="46868at2759"/>
<comment type="caution">
    <text evidence="14">The sequence shown here is derived from an EMBL/GenBank/DDBJ whole genome shotgun (WGS) entry which is preliminary data.</text>
</comment>
<feature type="compositionally biased region" description="Low complexity" evidence="11">
    <location>
        <begin position="906"/>
        <end position="925"/>
    </location>
</feature>
<feature type="transmembrane region" description="Helical" evidence="12">
    <location>
        <begin position="252"/>
        <end position="269"/>
    </location>
</feature>
<evidence type="ECO:0000256" key="2">
    <source>
        <dbReference type="ARBA" id="ARBA00022448"/>
    </source>
</evidence>
<dbReference type="GO" id="GO:0031201">
    <property type="term" value="C:SNARE complex"/>
    <property type="evidence" value="ECO:0007669"/>
    <property type="project" value="TreeGrafter"/>
</dbReference>
<dbReference type="InterPro" id="IPR005606">
    <property type="entry name" value="Sec20"/>
</dbReference>
<dbReference type="GO" id="GO:0005789">
    <property type="term" value="C:endoplasmic reticulum membrane"/>
    <property type="evidence" value="ECO:0007669"/>
    <property type="project" value="UniProtKB-SubCell"/>
</dbReference>
<dbReference type="AlphaFoldDB" id="A0A511KJP0"/>
<evidence type="ECO:0000256" key="6">
    <source>
        <dbReference type="ARBA" id="ARBA00022989"/>
    </source>
</evidence>
<gene>
    <name evidence="14" type="ORF">Rt10032_c11g4614</name>
</gene>
<dbReference type="PANTHER" id="PTHR12825">
    <property type="entry name" value="BNIP1-RELATED"/>
    <property type="match status" value="1"/>
</dbReference>
<feature type="region of interest" description="Disordered" evidence="11">
    <location>
        <begin position="1077"/>
        <end position="1203"/>
    </location>
</feature>
<evidence type="ECO:0000256" key="4">
    <source>
        <dbReference type="ARBA" id="ARBA00022824"/>
    </source>
</evidence>
<organism evidence="14 15">
    <name type="scientific">Rhodotorula toruloides</name>
    <name type="common">Yeast</name>
    <name type="synonym">Rhodosporidium toruloides</name>
    <dbReference type="NCBI Taxonomy" id="5286"/>
    <lineage>
        <taxon>Eukaryota</taxon>
        <taxon>Fungi</taxon>
        <taxon>Dikarya</taxon>
        <taxon>Basidiomycota</taxon>
        <taxon>Pucciniomycotina</taxon>
        <taxon>Microbotryomycetes</taxon>
        <taxon>Sporidiobolales</taxon>
        <taxon>Sporidiobolaceae</taxon>
        <taxon>Rhodotorula</taxon>
    </lineage>
</organism>
<evidence type="ECO:0000256" key="3">
    <source>
        <dbReference type="ARBA" id="ARBA00022692"/>
    </source>
</evidence>
<feature type="compositionally biased region" description="Acidic residues" evidence="11">
    <location>
        <begin position="558"/>
        <end position="575"/>
    </location>
</feature>
<feature type="compositionally biased region" description="Acidic residues" evidence="11">
    <location>
        <begin position="1160"/>
        <end position="1182"/>
    </location>
</feature>
<feature type="region of interest" description="Disordered" evidence="11">
    <location>
        <begin position="845"/>
        <end position="1051"/>
    </location>
</feature>
<dbReference type="Proteomes" id="UP000321518">
    <property type="component" value="Unassembled WGS sequence"/>
</dbReference>
<dbReference type="GO" id="GO:0005484">
    <property type="term" value="F:SNAP receptor activity"/>
    <property type="evidence" value="ECO:0007669"/>
    <property type="project" value="InterPro"/>
</dbReference>
<dbReference type="InterPro" id="IPR056173">
    <property type="entry name" value="Sec20_C"/>
</dbReference>
<keyword evidence="8 12" id="KW-0472">Membrane</keyword>
<feature type="region of interest" description="Disordered" evidence="11">
    <location>
        <begin position="732"/>
        <end position="760"/>
    </location>
</feature>
<comment type="similarity">
    <text evidence="9">Belongs to the SEC20 family.</text>
</comment>
<proteinExistence type="inferred from homology"/>
<feature type="domain" description="Sec20 C-terminal" evidence="13">
    <location>
        <begin position="182"/>
        <end position="273"/>
    </location>
</feature>
<feature type="compositionally biased region" description="Polar residues" evidence="11">
    <location>
        <begin position="1088"/>
        <end position="1098"/>
    </location>
</feature>
<evidence type="ECO:0000256" key="9">
    <source>
        <dbReference type="ARBA" id="ARBA00037934"/>
    </source>
</evidence>
<keyword evidence="4" id="KW-0256">Endoplasmic reticulum</keyword>
<feature type="compositionally biased region" description="Acidic residues" evidence="11">
    <location>
        <begin position="947"/>
        <end position="964"/>
    </location>
</feature>
<evidence type="ECO:0000256" key="7">
    <source>
        <dbReference type="ARBA" id="ARBA00023054"/>
    </source>
</evidence>
<evidence type="ECO:0000256" key="11">
    <source>
        <dbReference type="SAM" id="MobiDB-lite"/>
    </source>
</evidence>
<dbReference type="GO" id="GO:0006890">
    <property type="term" value="P:retrograde vesicle-mediated transport, Golgi to endoplasmic reticulum"/>
    <property type="evidence" value="ECO:0007669"/>
    <property type="project" value="InterPro"/>
</dbReference>
<feature type="compositionally biased region" description="Low complexity" evidence="11">
    <location>
        <begin position="423"/>
        <end position="439"/>
    </location>
</feature>
<reference evidence="14 15" key="1">
    <citation type="submission" date="2019-07" db="EMBL/GenBank/DDBJ databases">
        <title>Rhodotorula toruloides NBRC10032 genome sequencing.</title>
        <authorList>
            <person name="Shida Y."/>
            <person name="Takaku H."/>
            <person name="Ogasawara W."/>
            <person name="Mori K."/>
        </authorList>
    </citation>
    <scope>NUCLEOTIDE SEQUENCE [LARGE SCALE GENOMIC DNA]</scope>
    <source>
        <strain evidence="14 15">NBRC10032</strain>
    </source>
</reference>
<keyword evidence="2" id="KW-0813">Transport</keyword>
<sequence>MARDARAIDRAAPPPAHTPDPAKARSPPPPPPLPGAILDLADSLLRRLQDLEDYQIPQLAQCRGPVSFHEELAAGVRAELAGCKRDIEELKLEVDDLDKARERAAGGEHVKQVQQRLEGCTKLYRQAVVTSKRQIDASAHLLAREELFASVSGRGSPGPSTPGGGAQIGAGPKQTADDALMSATSDVTEGLRRTLQLMQQEVDRSLVTNEMLQSQTQTMELTSTQYSTLSTLLHTSKTLITSLERADVLDRLLLFFAFAFFAAVCAYIFKKRVVDRGVRVVGGLGGLVVKGGGALAGLSKRQGAADVPLHSELVGEAKEVVRNEVMGEVARATAAAGAAVSAVWAGVEKVRERAFKPAQEEIKQEVPQTFEEIVPRQEEVEWGAEPVRAQPSPSPAKVEVEDNDEDDEFFEFSPDELFDMPTPADSPSPFFDEPDSPVFTVPLESFSDEALVASSAPPLPAPAESTTDDAPPTATPSPSASPDTGSPDFVDQSPLNEVSEPSEGRGLFERGDADAHSAPPDPVSTPAPVQDEEEDVFEPVSLRQEHPPQPTMEHVEDVFDESEAEEIAAEAEEAEQEKQKDQKDEATAETAEDQKVFDRSQYEPFRPTRPDLTEQLGDVNRIVEENAVPPAASSDEPVADLPPSPSLSSLDIPEPTTSPAPSSVPDLVTGIDFPTDYSDIDESAAPLRPVRIPVDEPAPSDSEHVAIVHDAEEAGEPRDVAGVEGITVPLHADEVRADTVPPLDVEEIGEVPVGSQDAGGVEYETELPIDLAAEHTIWEADAQDVSHVAETVASVVPVEDKTEPYVEEEQASEEELLEQMMEQQMGYGGGVSAIAAAKASAPVEYASREPAVAEPAEKEEGAPETLAEQEEQQADFEVHGASESADFERVGPVALSEADSVERAIETSSAATTEEPTAAKTVEPTSLPLDASSATPQPQAPTLTFEAEPESVEEPVDESDDEESAPPAEAEPAATATPTVTSDEQLLEYESAPAAEDVQAKEREEGQFEAEQDVQGETAPVDASAPAAPGESTATAADAPAPTPFPASEADIVDQMITPSPSTVAPVASTIQLITPTATASSAATAPVETQTPVTDSSAAEEAGQAEFDEEEAQMGSPEPIDVLHDEEPEESLDADDVMMGGEALADDDSVEEFEGRAEADEELTEEFIDEDSVLDELDEHDEQVGEQGGEEAEAFEVPRDEL</sequence>
<feature type="coiled-coil region" evidence="10">
    <location>
        <begin position="73"/>
        <end position="100"/>
    </location>
</feature>